<dbReference type="RefSeq" id="XP_024679284.1">
    <property type="nucleotide sequence ID" value="XM_024821518.1"/>
</dbReference>
<keyword evidence="3" id="KW-1185">Reference proteome</keyword>
<dbReference type="AlphaFoldDB" id="A0A2I1BZ93"/>
<evidence type="ECO:0000313" key="2">
    <source>
        <dbReference type="EMBL" id="PKX90689.1"/>
    </source>
</evidence>
<reference evidence="3" key="1">
    <citation type="journal article" date="2018" name="Proc. Natl. Acad. Sci. U.S.A.">
        <title>Linking secondary metabolites to gene clusters through genome sequencing of six diverse Aspergillus species.</title>
        <authorList>
            <person name="Kaerboelling I."/>
            <person name="Vesth T.C."/>
            <person name="Frisvad J.C."/>
            <person name="Nybo J.L."/>
            <person name="Theobald S."/>
            <person name="Kuo A."/>
            <person name="Bowyer P."/>
            <person name="Matsuda Y."/>
            <person name="Mondo S."/>
            <person name="Lyhne E.K."/>
            <person name="Kogle M.E."/>
            <person name="Clum A."/>
            <person name="Lipzen A."/>
            <person name="Salamov A."/>
            <person name="Ngan C.Y."/>
            <person name="Daum C."/>
            <person name="Chiniquy J."/>
            <person name="Barry K."/>
            <person name="LaButti K."/>
            <person name="Haridas S."/>
            <person name="Simmons B.A."/>
            <person name="Magnuson J.K."/>
            <person name="Mortensen U.H."/>
            <person name="Larsen T.O."/>
            <person name="Grigoriev I.V."/>
            <person name="Baker S.E."/>
            <person name="Andersen M.R."/>
        </authorList>
    </citation>
    <scope>NUCLEOTIDE SEQUENCE [LARGE SCALE GENOMIC DNA]</scope>
    <source>
        <strain evidence="3">IBT 16806</strain>
    </source>
</reference>
<feature type="transmembrane region" description="Helical" evidence="1">
    <location>
        <begin position="43"/>
        <end position="65"/>
    </location>
</feature>
<dbReference type="VEuPathDB" id="FungiDB:P174DRAFT_270465"/>
<gene>
    <name evidence="2" type="ORF">P174DRAFT_270465</name>
</gene>
<comment type="caution">
    <text evidence="2">The sequence shown here is derived from an EMBL/GenBank/DDBJ whole genome shotgun (WGS) entry which is preliminary data.</text>
</comment>
<name>A0A2I1BZ93_ASPN1</name>
<evidence type="ECO:0000313" key="3">
    <source>
        <dbReference type="Proteomes" id="UP000234474"/>
    </source>
</evidence>
<sequence>MHGGAGIGRSLLLLYVSCRDTATLGCARCNEIFNASYIVIHRAIILLIVVGPLLAICTVLAVTFLNKHIMSVNGLSKVQ</sequence>
<evidence type="ECO:0000256" key="1">
    <source>
        <dbReference type="SAM" id="Phobius"/>
    </source>
</evidence>
<organism evidence="2 3">
    <name type="scientific">Aspergillus novofumigatus (strain IBT 16806)</name>
    <dbReference type="NCBI Taxonomy" id="1392255"/>
    <lineage>
        <taxon>Eukaryota</taxon>
        <taxon>Fungi</taxon>
        <taxon>Dikarya</taxon>
        <taxon>Ascomycota</taxon>
        <taxon>Pezizomycotina</taxon>
        <taxon>Eurotiomycetes</taxon>
        <taxon>Eurotiomycetidae</taxon>
        <taxon>Eurotiales</taxon>
        <taxon>Aspergillaceae</taxon>
        <taxon>Aspergillus</taxon>
        <taxon>Aspergillus subgen. Fumigati</taxon>
    </lineage>
</organism>
<dbReference type="Proteomes" id="UP000234474">
    <property type="component" value="Unassembled WGS sequence"/>
</dbReference>
<proteinExistence type="predicted"/>
<keyword evidence="1" id="KW-1133">Transmembrane helix</keyword>
<dbReference type="EMBL" id="MSZS01000007">
    <property type="protein sequence ID" value="PKX90689.1"/>
    <property type="molecule type" value="Genomic_DNA"/>
</dbReference>
<keyword evidence="1" id="KW-0812">Transmembrane</keyword>
<protein>
    <submittedName>
        <fullName evidence="2">Uncharacterized protein</fullName>
    </submittedName>
</protein>
<accession>A0A2I1BZ93</accession>
<keyword evidence="1" id="KW-0472">Membrane</keyword>
<dbReference type="GeneID" id="36528844"/>